<proteinExistence type="predicted"/>
<dbReference type="Pfam" id="PF07791">
    <property type="entry name" value="Imm11"/>
    <property type="match status" value="1"/>
</dbReference>
<dbReference type="EMBL" id="CP071090">
    <property type="protein sequence ID" value="QSQ22168.1"/>
    <property type="molecule type" value="Genomic_DNA"/>
</dbReference>
<organism evidence="2 3">
    <name type="scientific">Pyxidicoccus parkwayensis</name>
    <dbReference type="NCBI Taxonomy" id="2813578"/>
    <lineage>
        <taxon>Bacteria</taxon>
        <taxon>Pseudomonadati</taxon>
        <taxon>Myxococcota</taxon>
        <taxon>Myxococcia</taxon>
        <taxon>Myxococcales</taxon>
        <taxon>Cystobacterineae</taxon>
        <taxon>Myxococcaceae</taxon>
        <taxon>Pyxidicoccus</taxon>
    </lineage>
</organism>
<sequence length="194" mass="22199">MQTEYFIIESAPNNNHPLLQWDEEALEFGRPEPIARGEPVRLRLGKPVPRNPVMADHHSLPQPVFSSRIVEVLEPLDLYGVQLVPADVKVNEGDVRRFWVLHVYNEVPCVDRQRSVLSIDDDDGRVLGIDALVLDERVLERIPLEQRLLFVLEESISTYVFHRAVVDRVMSLTPAPQGLCFIPVLDWNDSASFR</sequence>
<dbReference type="Proteomes" id="UP000662747">
    <property type="component" value="Chromosome"/>
</dbReference>
<name>A0ABX7NUK8_9BACT</name>
<dbReference type="RefSeq" id="WP_206723745.1">
    <property type="nucleotide sequence ID" value="NZ_CP071090.1"/>
</dbReference>
<protein>
    <recommendedName>
        <fullName evidence="1">Immunity MXAN-0049 protein domain-containing protein</fullName>
    </recommendedName>
</protein>
<accession>A0ABX7NUK8</accession>
<keyword evidence="3" id="KW-1185">Reference proteome</keyword>
<feature type="domain" description="Immunity MXAN-0049 protein" evidence="1">
    <location>
        <begin position="50"/>
        <end position="184"/>
    </location>
</feature>
<reference evidence="2 3" key="1">
    <citation type="submission" date="2021-02" db="EMBL/GenBank/DDBJ databases">
        <title>De Novo genome assembly of isolated myxobacteria.</title>
        <authorList>
            <person name="Stevens D.C."/>
        </authorList>
    </citation>
    <scope>NUCLEOTIDE SEQUENCE [LARGE SCALE GENOMIC DNA]</scope>
    <source>
        <strain evidence="3">SCPEA02</strain>
    </source>
</reference>
<evidence type="ECO:0000313" key="2">
    <source>
        <dbReference type="EMBL" id="QSQ22168.1"/>
    </source>
</evidence>
<dbReference type="InterPro" id="IPR012433">
    <property type="entry name" value="Imm11"/>
</dbReference>
<gene>
    <name evidence="2" type="ORF">JY651_44755</name>
</gene>
<evidence type="ECO:0000313" key="3">
    <source>
        <dbReference type="Proteomes" id="UP000662747"/>
    </source>
</evidence>
<evidence type="ECO:0000259" key="1">
    <source>
        <dbReference type="Pfam" id="PF07791"/>
    </source>
</evidence>